<dbReference type="AlphaFoldDB" id="A0A9X1T4V8"/>
<evidence type="ECO:0000256" key="3">
    <source>
        <dbReference type="ARBA" id="ARBA00022989"/>
    </source>
</evidence>
<dbReference type="SUPFAM" id="SSF90123">
    <property type="entry name" value="ABC transporter transmembrane region"/>
    <property type="match status" value="1"/>
</dbReference>
<dbReference type="EMBL" id="JAJUWU010000013">
    <property type="protein sequence ID" value="MCE7028961.1"/>
    <property type="molecule type" value="Genomic_DNA"/>
</dbReference>
<evidence type="ECO:0000313" key="8">
    <source>
        <dbReference type="EMBL" id="MCE7028961.1"/>
    </source>
</evidence>
<dbReference type="PANTHER" id="PTHR43394">
    <property type="entry name" value="ATP-DEPENDENT PERMEASE MDL1, MITOCHONDRIAL"/>
    <property type="match status" value="1"/>
</dbReference>
<dbReference type="GO" id="GO:0005886">
    <property type="term" value="C:plasma membrane"/>
    <property type="evidence" value="ECO:0007669"/>
    <property type="project" value="UniProtKB-SubCell"/>
</dbReference>
<dbReference type="Gene3D" id="3.40.50.300">
    <property type="entry name" value="P-loop containing nucleotide triphosphate hydrolases"/>
    <property type="match status" value="2"/>
</dbReference>
<keyword evidence="8" id="KW-0067">ATP-binding</keyword>
<feature type="domain" description="ABC transporter" evidence="6">
    <location>
        <begin position="377"/>
        <end position="903"/>
    </location>
</feature>
<name>A0A9X1T4V8_9HYPH</name>
<organism evidence="8 9">
    <name type="scientific">Jiella avicenniae</name>
    <dbReference type="NCBI Taxonomy" id="2907202"/>
    <lineage>
        <taxon>Bacteria</taxon>
        <taxon>Pseudomonadati</taxon>
        <taxon>Pseudomonadota</taxon>
        <taxon>Alphaproteobacteria</taxon>
        <taxon>Hyphomicrobiales</taxon>
        <taxon>Aurantimonadaceae</taxon>
        <taxon>Jiella</taxon>
    </lineage>
</organism>
<evidence type="ECO:0000256" key="1">
    <source>
        <dbReference type="ARBA" id="ARBA00004651"/>
    </source>
</evidence>
<keyword evidence="4 5" id="KW-0472">Membrane</keyword>
<evidence type="ECO:0000256" key="5">
    <source>
        <dbReference type="SAM" id="Phobius"/>
    </source>
</evidence>
<dbReference type="GO" id="GO:0016887">
    <property type="term" value="F:ATP hydrolysis activity"/>
    <property type="evidence" value="ECO:0007669"/>
    <property type="project" value="InterPro"/>
</dbReference>
<dbReference type="InterPro" id="IPR027417">
    <property type="entry name" value="P-loop_NTPase"/>
</dbReference>
<protein>
    <submittedName>
        <fullName evidence="8">ABC transporter ATP-binding protein</fullName>
    </submittedName>
</protein>
<dbReference type="PROSITE" id="PS50929">
    <property type="entry name" value="ABC_TM1F"/>
    <property type="match status" value="1"/>
</dbReference>
<dbReference type="Proteomes" id="UP001139035">
    <property type="component" value="Unassembled WGS sequence"/>
</dbReference>
<feature type="domain" description="ABC transmembrane type-1" evidence="7">
    <location>
        <begin position="82"/>
        <end position="320"/>
    </location>
</feature>
<proteinExistence type="predicted"/>
<comment type="subcellular location">
    <subcellularLocation>
        <location evidence="1">Cell membrane</location>
        <topology evidence="1">Multi-pass membrane protein</topology>
    </subcellularLocation>
</comment>
<dbReference type="PANTHER" id="PTHR43394:SF1">
    <property type="entry name" value="ATP-BINDING CASSETTE SUB-FAMILY B MEMBER 10, MITOCHONDRIAL"/>
    <property type="match status" value="1"/>
</dbReference>
<dbReference type="Pfam" id="PF00664">
    <property type="entry name" value="ABC_membrane"/>
    <property type="match status" value="1"/>
</dbReference>
<dbReference type="RefSeq" id="WP_233719963.1">
    <property type="nucleotide sequence ID" value="NZ_JAJUWU010000013.1"/>
</dbReference>
<dbReference type="InterPro" id="IPR011527">
    <property type="entry name" value="ABC1_TM_dom"/>
</dbReference>
<accession>A0A9X1T4V8</accession>
<evidence type="ECO:0000256" key="4">
    <source>
        <dbReference type="ARBA" id="ARBA00023136"/>
    </source>
</evidence>
<dbReference type="SUPFAM" id="SSF52540">
    <property type="entry name" value="P-loop containing nucleoside triphosphate hydrolases"/>
    <property type="match status" value="1"/>
</dbReference>
<sequence length="904" mass="100627">MKPADELDESVFRYVWRFTRSQQLWLFGVLAVSLPLYYLTLDLPKRIVNGPIQGEWAAGETQTLFDFSIPLPGFLGGGEIDVFDGLELDRLGVLMALSFAFLFFVIVNGLFKFYISTYKGKLGERLLRRLRYQLVDRVLRFPSGRFKQVRGSEIASMIKDETEPVGGFGGSAFADPALLMSQALTALFFIVLQNFWLGLVAATIVLVQIVMIPRMRRRLVVLARSRQLTARILSGRIGEVVEGIASIRTNDTSNYERAELGERLGRILKIRYDFYQWKFFVNFLNNLLAQMTPFIFYLGGGYLVITGKLDIGQLVAVIAAYKDLPAPLKELIAWDQYRVDVQSKYAQIREQFVMSDLVAADTQKVSFDAPPRLEGEVLVSGLKVSDDAGNELLYPTTLRLSPGETVALVGPPGGGGEYLAEALVRLVQPAGGRVAFAGTTLDSMPDFIPGRRLGYSASGLFLPQMSVRDALTYGLKHVPMRREERSGRAEASRLEEARLSGNLDLDIRDDWIDYEAAGVTGPETLPTRLAEVLAIVELRSEIARFGLRGKLPEVLADGVSDQILSARARFRQRLIEGGDEDYFESFDRSRYSDYASVFENLVFGTADPDADADQPLADRPSVKAALVASGLDDKLFVMGRQIAETLVEIFGDLSADNPLLDDIDLMSPEDVERYRAALRRIDGEGKREDKYKDRDRRAFQRLAFGYVEPRHRLGLLDAGLKQAIVAARDHFADGLGPDLAGAVFLHDPAGVNRAASLQDNILFGRIVTRYAEAQGRINTVLAETLRETGLYEVVFDLGLSFDIGSGAKRLAASQQQKLTLARALLKRPDLLVLNRPLSALDGESQRRITAAVLKSRQDLGVERQTIVWVLSHSEHADLFDRRISFREGRMQDPESRAATPMEVS</sequence>
<gene>
    <name evidence="8" type="ORF">LZD57_13260</name>
</gene>
<dbReference type="GO" id="GO:0015421">
    <property type="term" value="F:ABC-type oligopeptide transporter activity"/>
    <property type="evidence" value="ECO:0007669"/>
    <property type="project" value="TreeGrafter"/>
</dbReference>
<evidence type="ECO:0000256" key="2">
    <source>
        <dbReference type="ARBA" id="ARBA00022692"/>
    </source>
</evidence>
<keyword evidence="3 5" id="KW-1133">Transmembrane helix</keyword>
<feature type="transmembrane region" description="Helical" evidence="5">
    <location>
        <begin position="186"/>
        <end position="210"/>
    </location>
</feature>
<keyword evidence="2 5" id="KW-0812">Transmembrane</keyword>
<feature type="transmembrane region" description="Helical" evidence="5">
    <location>
        <begin position="24"/>
        <end position="41"/>
    </location>
</feature>
<dbReference type="InterPro" id="IPR039421">
    <property type="entry name" value="Type_1_exporter"/>
</dbReference>
<dbReference type="GO" id="GO:0005524">
    <property type="term" value="F:ATP binding"/>
    <property type="evidence" value="ECO:0007669"/>
    <property type="project" value="UniProtKB-KW"/>
</dbReference>
<keyword evidence="8" id="KW-0547">Nucleotide-binding</keyword>
<reference evidence="8" key="1">
    <citation type="submission" date="2022-01" db="EMBL/GenBank/DDBJ databases">
        <title>Jiella avicenniae sp. nov., a novel endophytic bacterium isolated from bark of Avicennia marina.</title>
        <authorList>
            <person name="Tuo L."/>
        </authorList>
    </citation>
    <scope>NUCLEOTIDE SEQUENCE</scope>
    <source>
        <strain evidence="8">CBK1P-4</strain>
    </source>
</reference>
<dbReference type="InterPro" id="IPR003439">
    <property type="entry name" value="ABC_transporter-like_ATP-bd"/>
</dbReference>
<keyword evidence="9" id="KW-1185">Reference proteome</keyword>
<evidence type="ECO:0000259" key="7">
    <source>
        <dbReference type="PROSITE" id="PS50929"/>
    </source>
</evidence>
<dbReference type="InterPro" id="IPR036640">
    <property type="entry name" value="ABC1_TM_sf"/>
</dbReference>
<dbReference type="PROSITE" id="PS50893">
    <property type="entry name" value="ABC_TRANSPORTER_2"/>
    <property type="match status" value="1"/>
</dbReference>
<comment type="caution">
    <text evidence="8">The sequence shown here is derived from an EMBL/GenBank/DDBJ whole genome shotgun (WGS) entry which is preliminary data.</text>
</comment>
<evidence type="ECO:0000313" key="9">
    <source>
        <dbReference type="Proteomes" id="UP001139035"/>
    </source>
</evidence>
<dbReference type="Gene3D" id="1.20.1560.10">
    <property type="entry name" value="ABC transporter type 1, transmembrane domain"/>
    <property type="match status" value="1"/>
</dbReference>
<evidence type="ECO:0000259" key="6">
    <source>
        <dbReference type="PROSITE" id="PS50893"/>
    </source>
</evidence>
<feature type="transmembrane region" description="Helical" evidence="5">
    <location>
        <begin position="93"/>
        <end position="115"/>
    </location>
</feature>